<dbReference type="FunFam" id="1.25.40.10:FF:000219">
    <property type="entry name" value="Tetratricopeptide repeat domain 21B"/>
    <property type="match status" value="1"/>
</dbReference>
<dbReference type="GO" id="GO:0061512">
    <property type="term" value="P:protein localization to cilium"/>
    <property type="evidence" value="ECO:0007669"/>
    <property type="project" value="TreeGrafter"/>
</dbReference>
<feature type="repeat" description="TPR" evidence="4">
    <location>
        <begin position="300"/>
        <end position="333"/>
    </location>
</feature>
<dbReference type="InterPro" id="IPR056836">
    <property type="entry name" value="ARM_TT21_4th"/>
</dbReference>
<dbReference type="SUPFAM" id="SSF48452">
    <property type="entry name" value="TPR-like"/>
    <property type="match status" value="5"/>
</dbReference>
<evidence type="ECO:0000313" key="9">
    <source>
        <dbReference type="Proteomes" id="UP000281406"/>
    </source>
</evidence>
<keyword evidence="9" id="KW-1185">Reference proteome</keyword>
<evidence type="ECO:0000259" key="7">
    <source>
        <dbReference type="PROSITE" id="PS50217"/>
    </source>
</evidence>
<keyword evidence="2" id="KW-0677">Repeat</keyword>
<evidence type="ECO:0000256" key="3">
    <source>
        <dbReference type="ARBA" id="ARBA00022803"/>
    </source>
</evidence>
<dbReference type="EMBL" id="RJVU01071319">
    <property type="protein sequence ID" value="ROI48977.1"/>
    <property type="molecule type" value="Genomic_DNA"/>
</dbReference>
<dbReference type="Proteomes" id="UP000281406">
    <property type="component" value="Unassembled WGS sequence"/>
</dbReference>
<dbReference type="Pfam" id="PF25063">
    <property type="entry name" value="ARM_TT21_C"/>
    <property type="match status" value="1"/>
</dbReference>
<sequence>MKVKYCVASDDSDDDDDDEGSCTYIAGHIQEALRELVQLKDHPHLSLCSTVALVCAHKRCETIDQEAVNELNSDLKLSGSTAGDRALYYAALLYWMLELNHKARTCIKRMLKLSDTSPEGLILKGWIELTSDTEENRRQAIRYFDSGVQDTGNLFGLMGKIEFFMAKQNEKCALDIANQIIVSHPDFSPALVMKMKVFMSLRDWDQTEEVAQRVLERDGRDLKALQMMTVIAAAKDGNMEMVKERLQALMSAVEISEPRNPSLHLEITAPISRLCGHNTEILQMLTVFVRRVSSRAPAASDVLCELGCLLSLQDKYKDAHKCYSTALKTDPKCTSALVGTIRCQVMCDQLEEAAQQLAFFCEAQESLGNIAEVALLKAILARKQKEDEEMVIQLLKDATELHFSALRGLNYGVEYLQMLDLNFLLRIVRMHLESKQNASAGDHRTAQRLLNLCMEKEPTVPEIHLLQARLHLHAGDNSKCLSCLESGVSINFEVRDRFQFNLLKARALLRSGDLKNAIQCLNITMNMPGVRRPSEGPQSSVSSSERVSVFLELTEALRLNGQQHEATKVLQDAILLFKETPEETRVMLANVDLALGRDDVDAAVTILQNILPAESTYIQAREKMAHIYLERRRNKKLYIACYREIREQLPGPHTSILLADAFMKIHQPEEAVKIYQEVEKMAPKVTLAKKIGHALVKAHEYDKAVSYYETALKTDALDCCLSVELSELLLKLKRLEEAQQVLEKALEHEPTTALTTMINDVKVLRVLVKVLRARNESALDVLQKAHDLQQKVVCRVTNEHSAELEEQRKLLASICCDWAQEFHLNHDLEMAKQHYTDALNHSPDNEEIIFHLAQLHYEHQKLDYSEELCVKILQLHQNHTAASMLMADTLFWKNQKGEAVEIYACIMERNPDNFHAMAKFLHILRRMGKLDDIQSVFKACEKFCPLSVREPGFNYCKGFYFWHTYQVKEALTHLNKARGDTDWGEPAVELMVQICLNPDKDVFGGEVLDKGQKDMSESETEMRLSTAQNLLTMFRPRSKSEQDKVRLLSNLCRIYSKETKQVERAVLELTDMMSENVMLEASLLAMAQGFLQLKQIPRARNFLKRLTRMEWNDANADYLENACLLLADMYINMGKYTQVDKLLDSCIRHNESCSKAYEYHGFMMENEQRYRDAALQYELAWKYSNRVDPAIGFRLAFNCLKCKNYTQAVDVCRQVLQQHPDYPQIHSEDTKFVPEKRREEKREEKRREEKRREERREEKRREEKRRERSAALSSVYKPSPSSICMFTLHHPSSTSPDGTLPLDSDSTGQMPQMDGGLYGQQMGFPKMPDNRSMEQMMGLGYLPYPSCLNGTNTERGAQQSHGAPQAGQKRGLSKDSVEYRLRRERNNIAVRKSRDKARRRIHLTQQRALQLQDENHRLQLHIQRLSHEVDALRHYLSQRHLQAKEQDGGGQDNC</sequence>
<feature type="region of interest" description="Disordered" evidence="6">
    <location>
        <begin position="1223"/>
        <end position="1309"/>
    </location>
</feature>
<dbReference type="PROSITE" id="PS50217">
    <property type="entry name" value="BZIP"/>
    <property type="match status" value="1"/>
</dbReference>
<evidence type="ECO:0000256" key="1">
    <source>
        <dbReference type="ARBA" id="ARBA00010935"/>
    </source>
</evidence>
<dbReference type="PANTHER" id="PTHR14699:SF2">
    <property type="entry name" value="TETRATRICOPEPTIDE REPEAT PROTEIN 21A"/>
    <property type="match status" value="1"/>
</dbReference>
<dbReference type="InterPro" id="IPR056835">
    <property type="entry name" value="ARM_TT21_5th"/>
</dbReference>
<reference evidence="8 9" key="1">
    <citation type="submission" date="2018-10" db="EMBL/GenBank/DDBJ databases">
        <title>Genome assembly for a Yunnan-Guizhou Plateau 3E fish, Anabarilius grahami (Regan), and its evolutionary and genetic applications.</title>
        <authorList>
            <person name="Jiang W."/>
        </authorList>
    </citation>
    <scope>NUCLEOTIDE SEQUENCE [LARGE SCALE GENOMIC DNA]</scope>
    <source>
        <strain evidence="8">AG-KIZ</strain>
        <tissue evidence="8">Muscle</tissue>
    </source>
</reference>
<keyword evidence="3 4" id="KW-0802">TPR repeat</keyword>
<organism evidence="8 9">
    <name type="scientific">Anabarilius grahami</name>
    <name type="common">Kanglang fish</name>
    <name type="synonym">Barilius grahami</name>
    <dbReference type="NCBI Taxonomy" id="495550"/>
    <lineage>
        <taxon>Eukaryota</taxon>
        <taxon>Metazoa</taxon>
        <taxon>Chordata</taxon>
        <taxon>Craniata</taxon>
        <taxon>Vertebrata</taxon>
        <taxon>Euteleostomi</taxon>
        <taxon>Actinopterygii</taxon>
        <taxon>Neopterygii</taxon>
        <taxon>Teleostei</taxon>
        <taxon>Ostariophysi</taxon>
        <taxon>Cypriniformes</taxon>
        <taxon>Xenocyprididae</taxon>
        <taxon>Xenocypridinae</taxon>
        <taxon>Xenocypridinae incertae sedis</taxon>
        <taxon>Anabarilius</taxon>
    </lineage>
</organism>
<dbReference type="CDD" id="cd14693">
    <property type="entry name" value="bZIP_CEBP"/>
    <property type="match status" value="1"/>
</dbReference>
<dbReference type="FunFam" id="1.25.40.10:FF:000548">
    <property type="entry name" value="Tetratricopeptide repeat domain 21A"/>
    <property type="match status" value="1"/>
</dbReference>
<evidence type="ECO:0000256" key="5">
    <source>
        <dbReference type="SAM" id="Coils"/>
    </source>
</evidence>
<protein>
    <submittedName>
        <fullName evidence="8">Tetratricopeptide repeat protein 21B</fullName>
    </submittedName>
</protein>
<evidence type="ECO:0000256" key="4">
    <source>
        <dbReference type="PROSITE-ProRule" id="PRU00339"/>
    </source>
</evidence>
<feature type="domain" description="BZIP" evidence="7">
    <location>
        <begin position="1376"/>
        <end position="1439"/>
    </location>
</feature>
<dbReference type="InterPro" id="IPR019734">
    <property type="entry name" value="TPR_rpt"/>
</dbReference>
<dbReference type="Gene3D" id="1.20.5.170">
    <property type="match status" value="1"/>
</dbReference>
<dbReference type="Gene3D" id="1.25.40.10">
    <property type="entry name" value="Tetratricopeptide repeat domain"/>
    <property type="match status" value="4"/>
</dbReference>
<dbReference type="SMART" id="SM00338">
    <property type="entry name" value="BRLZ"/>
    <property type="match status" value="1"/>
</dbReference>
<dbReference type="InterPro" id="IPR011990">
    <property type="entry name" value="TPR-like_helical_dom_sf"/>
</dbReference>
<dbReference type="GO" id="GO:0030991">
    <property type="term" value="C:intraciliary transport particle A"/>
    <property type="evidence" value="ECO:0007669"/>
    <property type="project" value="TreeGrafter"/>
</dbReference>
<comment type="similarity">
    <text evidence="1">Belongs to the TTC21 family.</text>
</comment>
<dbReference type="PROSITE" id="PS50005">
    <property type="entry name" value="TPR"/>
    <property type="match status" value="2"/>
</dbReference>
<dbReference type="GO" id="GO:0035721">
    <property type="term" value="P:intraciliary retrograde transport"/>
    <property type="evidence" value="ECO:0007669"/>
    <property type="project" value="TreeGrafter"/>
</dbReference>
<dbReference type="Pfam" id="PF07716">
    <property type="entry name" value="bZIP_2"/>
    <property type="match status" value="1"/>
</dbReference>
<dbReference type="InterPro" id="IPR056832">
    <property type="entry name" value="ARM_TT21_2nd"/>
</dbReference>
<keyword evidence="5" id="KW-0175">Coiled coil</keyword>
<feature type="repeat" description="TPR" evidence="4">
    <location>
        <begin position="685"/>
        <end position="718"/>
    </location>
</feature>
<name>A0A3N0XM90_ANAGA</name>
<dbReference type="InterPro" id="IPR046347">
    <property type="entry name" value="bZIP_sf"/>
</dbReference>
<accession>A0A3N0XM90</accession>
<evidence type="ECO:0000256" key="6">
    <source>
        <dbReference type="SAM" id="MobiDB-lite"/>
    </source>
</evidence>
<dbReference type="InterPro" id="IPR056833">
    <property type="entry name" value="ARM_TT21_N"/>
</dbReference>
<dbReference type="OrthoDB" id="10259630at2759"/>
<dbReference type="InterPro" id="IPR056834">
    <property type="entry name" value="ARM_TT21_C"/>
</dbReference>
<proteinExistence type="inferred from homology"/>
<dbReference type="InterPro" id="IPR004827">
    <property type="entry name" value="bZIP"/>
</dbReference>
<dbReference type="Pfam" id="PF25068">
    <property type="entry name" value="ARM_TT21_4th"/>
    <property type="match status" value="1"/>
</dbReference>
<dbReference type="InterPro" id="IPR040364">
    <property type="entry name" value="TTC21A/TTC21B"/>
</dbReference>
<dbReference type="GO" id="GO:0003700">
    <property type="term" value="F:DNA-binding transcription factor activity"/>
    <property type="evidence" value="ECO:0007669"/>
    <property type="project" value="InterPro"/>
</dbReference>
<dbReference type="GO" id="GO:0005929">
    <property type="term" value="C:cilium"/>
    <property type="evidence" value="ECO:0007669"/>
    <property type="project" value="GOC"/>
</dbReference>
<dbReference type="Pfam" id="PF25064">
    <property type="entry name" value="ARM_TT21_5th"/>
    <property type="match status" value="1"/>
</dbReference>
<evidence type="ECO:0000256" key="2">
    <source>
        <dbReference type="ARBA" id="ARBA00022737"/>
    </source>
</evidence>
<feature type="coiled-coil region" evidence="5">
    <location>
        <begin position="1394"/>
        <end position="1428"/>
    </location>
</feature>
<feature type="region of interest" description="Disordered" evidence="6">
    <location>
        <begin position="1350"/>
        <end position="1377"/>
    </location>
</feature>
<feature type="compositionally biased region" description="Polar residues" evidence="6">
    <location>
        <begin position="1350"/>
        <end position="1362"/>
    </location>
</feature>
<evidence type="ECO:0000313" key="8">
    <source>
        <dbReference type="EMBL" id="ROI48977.1"/>
    </source>
</evidence>
<dbReference type="Pfam" id="PF25060">
    <property type="entry name" value="ARM_TT21_2nd"/>
    <property type="match status" value="2"/>
</dbReference>
<dbReference type="Pfam" id="PF25058">
    <property type="entry name" value="ARM_TT21"/>
    <property type="match status" value="1"/>
</dbReference>
<dbReference type="SMART" id="SM00028">
    <property type="entry name" value="TPR"/>
    <property type="match status" value="13"/>
</dbReference>
<dbReference type="PANTHER" id="PTHR14699">
    <property type="entry name" value="STI2 PROTEIN-RELATED"/>
    <property type="match status" value="1"/>
</dbReference>
<dbReference type="Pfam" id="PF25062">
    <property type="entry name" value="ARM_TT21_N"/>
    <property type="match status" value="1"/>
</dbReference>
<feature type="compositionally biased region" description="Basic and acidic residues" evidence="6">
    <location>
        <begin position="1226"/>
        <end position="1269"/>
    </location>
</feature>
<dbReference type="SUPFAM" id="SSF57959">
    <property type="entry name" value="Leucine zipper domain"/>
    <property type="match status" value="1"/>
</dbReference>
<gene>
    <name evidence="8" type="ORF">DPX16_3998</name>
</gene>
<feature type="compositionally biased region" description="Polar residues" evidence="6">
    <location>
        <begin position="1279"/>
        <end position="1297"/>
    </location>
</feature>
<comment type="caution">
    <text evidence="8">The sequence shown here is derived from an EMBL/GenBank/DDBJ whole genome shotgun (WGS) entry which is preliminary data.</text>
</comment>